<comment type="caution">
    <text evidence="2">The sequence shown here is derived from an EMBL/GenBank/DDBJ whole genome shotgun (WGS) entry which is preliminary data.</text>
</comment>
<protein>
    <submittedName>
        <fullName evidence="2">Uncharacterized protein</fullName>
    </submittedName>
</protein>
<keyword evidence="3" id="KW-1185">Reference proteome</keyword>
<dbReference type="RefSeq" id="WP_250827516.1">
    <property type="nucleotide sequence ID" value="NZ_JAMOIL010000013.1"/>
</dbReference>
<evidence type="ECO:0000313" key="3">
    <source>
        <dbReference type="Proteomes" id="UP001139485"/>
    </source>
</evidence>
<name>A0A9X2IEN9_9ACTN</name>
<gene>
    <name evidence="2" type="ORF">M8330_12045</name>
</gene>
<dbReference type="AlphaFoldDB" id="A0A9X2IEN9"/>
<dbReference type="Proteomes" id="UP001139485">
    <property type="component" value="Unassembled WGS sequence"/>
</dbReference>
<evidence type="ECO:0000256" key="1">
    <source>
        <dbReference type="SAM" id="MobiDB-lite"/>
    </source>
</evidence>
<dbReference type="EMBL" id="JAMOIL010000013">
    <property type="protein sequence ID" value="MCM0621021.1"/>
    <property type="molecule type" value="Genomic_DNA"/>
</dbReference>
<evidence type="ECO:0000313" key="2">
    <source>
        <dbReference type="EMBL" id="MCM0621021.1"/>
    </source>
</evidence>
<feature type="region of interest" description="Disordered" evidence="1">
    <location>
        <begin position="1"/>
        <end position="26"/>
    </location>
</feature>
<dbReference type="Gene3D" id="3.10.490.10">
    <property type="entry name" value="Gamma-glutamyl cyclotransferase-like"/>
    <property type="match status" value="1"/>
</dbReference>
<organism evidence="2 3">
    <name type="scientific">Nocardioides bruguierae</name>
    <dbReference type="NCBI Taxonomy" id="2945102"/>
    <lineage>
        <taxon>Bacteria</taxon>
        <taxon>Bacillati</taxon>
        <taxon>Actinomycetota</taxon>
        <taxon>Actinomycetes</taxon>
        <taxon>Propionibacteriales</taxon>
        <taxon>Nocardioidaceae</taxon>
        <taxon>Nocardioides</taxon>
    </lineage>
</organism>
<proteinExistence type="predicted"/>
<feature type="region of interest" description="Disordered" evidence="1">
    <location>
        <begin position="212"/>
        <end position="231"/>
    </location>
</feature>
<accession>A0A9X2IEN9</accession>
<sequence>MSPRPVRPGEHASAFAPDPYPGERPAGSFVVDDGGLLWPLERTGTDWVVDRPDRPDLATWLTAAGASPLEERVPLVGYGSNACPGKVLRNATPLPAVHLACTLEGLASVWCDGLTHRGDVPVTLVEAPGHTEEAALMLVDPAELAVLDVVEGRAARAYDLVRLEAGRVCVEGRPVTDTLTYVGRAPHRWPLLVDEAPVRRVDADQAGVRALRSGPTTSVEPTPLGPVVPLG</sequence>
<reference evidence="2" key="1">
    <citation type="submission" date="2022-05" db="EMBL/GenBank/DDBJ databases">
        <authorList>
            <person name="Tuo L."/>
        </authorList>
    </citation>
    <scope>NUCLEOTIDE SEQUENCE</scope>
    <source>
        <strain evidence="2">BSK12Z-4</strain>
    </source>
</reference>